<dbReference type="Proteomes" id="UP000013988">
    <property type="component" value="Unassembled WGS sequence"/>
</dbReference>
<proteinExistence type="predicted"/>
<organism evidence="1 2">
    <name type="scientific">Clostridium sartagoforme AAU1</name>
    <dbReference type="NCBI Taxonomy" id="1202534"/>
    <lineage>
        <taxon>Bacteria</taxon>
        <taxon>Bacillati</taxon>
        <taxon>Bacillota</taxon>
        <taxon>Clostridia</taxon>
        <taxon>Eubacteriales</taxon>
        <taxon>Clostridiaceae</taxon>
        <taxon>Clostridium</taxon>
    </lineage>
</organism>
<name>R9CBI3_9CLOT</name>
<sequence length="75" mass="8970">MKRYYKEDNFVVTASNTLSKYSDFSYLEYSIFHKSETALKNFSIKTSEIKELNNFNLYIVSKDEERYQEISCTLI</sequence>
<dbReference type="RefSeq" id="WP_016207784.1">
    <property type="nucleotide sequence ID" value="NZ_ASRV01000149.1"/>
</dbReference>
<evidence type="ECO:0000313" key="2">
    <source>
        <dbReference type="Proteomes" id="UP000013988"/>
    </source>
</evidence>
<keyword evidence="2" id="KW-1185">Reference proteome</keyword>
<dbReference type="EMBL" id="ASRV01000149">
    <property type="protein sequence ID" value="EOR24566.1"/>
    <property type="molecule type" value="Genomic_DNA"/>
</dbReference>
<protein>
    <submittedName>
        <fullName evidence="1">Uncharacterized protein</fullName>
    </submittedName>
</protein>
<dbReference type="OrthoDB" id="175771at2"/>
<dbReference type="AlphaFoldDB" id="R9CBI3"/>
<accession>R9CBI3</accession>
<evidence type="ECO:0000313" key="1">
    <source>
        <dbReference type="EMBL" id="EOR24566.1"/>
    </source>
</evidence>
<dbReference type="PATRIC" id="fig|1202534.3.peg.2439"/>
<reference evidence="1 2" key="1">
    <citation type="submission" date="2013-03" db="EMBL/GenBank/DDBJ databases">
        <title>Whole genome shotgun sequencing of Clostridium sartagoforme AAU1.</title>
        <authorList>
            <person name="Joshi C.G."/>
            <person name="Duggirala S.M."/>
            <person name="Nathani N.M."/>
            <person name="Bhatt V.D."/>
            <person name="Patel A.K."/>
            <person name="Pandya P.R."/>
            <person name="KaPatel J.A."/>
        </authorList>
    </citation>
    <scope>NUCLEOTIDE SEQUENCE [LARGE SCALE GENOMIC DNA]</scope>
    <source>
        <strain evidence="1 2">AAU1</strain>
    </source>
</reference>
<gene>
    <name evidence="1" type="ORF">A500_12294</name>
</gene>
<comment type="caution">
    <text evidence="1">The sequence shown here is derived from an EMBL/GenBank/DDBJ whole genome shotgun (WGS) entry which is preliminary data.</text>
</comment>